<keyword evidence="2" id="KW-1185">Reference proteome</keyword>
<evidence type="ECO:0000313" key="1">
    <source>
        <dbReference type="EMBL" id="UZK56392.1"/>
    </source>
</evidence>
<dbReference type="GO" id="GO:0008483">
    <property type="term" value="F:transaminase activity"/>
    <property type="evidence" value="ECO:0007669"/>
    <property type="project" value="UniProtKB-KW"/>
</dbReference>
<dbReference type="RefSeq" id="WP_265544484.1">
    <property type="nucleotide sequence ID" value="NZ_CP098740.1"/>
</dbReference>
<organism evidence="1 2">
    <name type="scientific">Streptomyces drozdowiczii</name>
    <dbReference type="NCBI Taxonomy" id="202862"/>
    <lineage>
        <taxon>Bacteria</taxon>
        <taxon>Bacillati</taxon>
        <taxon>Actinomycetota</taxon>
        <taxon>Actinomycetes</taxon>
        <taxon>Kitasatosporales</taxon>
        <taxon>Streptomycetaceae</taxon>
        <taxon>Streptomyces</taxon>
    </lineage>
</organism>
<dbReference type="SUPFAM" id="SSF56752">
    <property type="entry name" value="D-aminoacid aminotransferase-like PLP-dependent enzymes"/>
    <property type="match status" value="1"/>
</dbReference>
<dbReference type="InterPro" id="IPR043132">
    <property type="entry name" value="BCAT-like_C"/>
</dbReference>
<protein>
    <submittedName>
        <fullName evidence="1">Aminotransferase class IV family protein</fullName>
    </submittedName>
</protein>
<proteinExistence type="predicted"/>
<dbReference type="NCBIfam" id="NF006734">
    <property type="entry name" value="PRK09266.1"/>
    <property type="match status" value="1"/>
</dbReference>
<name>A0ABY6PVN3_9ACTN</name>
<evidence type="ECO:0000313" key="2">
    <source>
        <dbReference type="Proteomes" id="UP001164963"/>
    </source>
</evidence>
<gene>
    <name evidence="1" type="ORF">NEH16_21910</name>
</gene>
<dbReference type="Proteomes" id="UP001164963">
    <property type="component" value="Chromosome"/>
</dbReference>
<dbReference type="EMBL" id="CP098740">
    <property type="protein sequence ID" value="UZK56392.1"/>
    <property type="molecule type" value="Genomic_DNA"/>
</dbReference>
<dbReference type="InterPro" id="IPR001544">
    <property type="entry name" value="Aminotrans_IV"/>
</dbReference>
<sequence length="266" mass="28108">MTTPAAAALPYAEFDGRPATEDDLGRALFFNYGHFTAMQVRGGRVRGLDLHLARLDAANRELFELPLDGDLVRRLIRHALESAGTADASVRVHAYLPPGNTATTVMVAVREPGGMDPAPKSLMSVPFARTAAHLKRPGEFGQTYYANLARRAGYDDALLTLPDGSVTEGAVSNIGFWDGTAVTWPQAPALSGVTMGVLERGLPGAGLKSLRRPVTLDGLGAFRSAFLTNSLGMAPVARIDGTAFTVDAELMGRLAEAYEAAPGEAV</sequence>
<keyword evidence="1" id="KW-0032">Aminotransferase</keyword>
<keyword evidence="1" id="KW-0808">Transferase</keyword>
<dbReference type="Pfam" id="PF01063">
    <property type="entry name" value="Aminotran_4"/>
    <property type="match status" value="1"/>
</dbReference>
<dbReference type="Gene3D" id="3.30.470.10">
    <property type="match status" value="1"/>
</dbReference>
<dbReference type="InterPro" id="IPR036038">
    <property type="entry name" value="Aminotransferase-like"/>
</dbReference>
<dbReference type="Gene3D" id="3.20.10.10">
    <property type="entry name" value="D-amino Acid Aminotransferase, subunit A, domain 2"/>
    <property type="match status" value="1"/>
</dbReference>
<reference evidence="1" key="1">
    <citation type="journal article" date="2022" name="Front. Microbiol.">
        <title>Mirubactin C rescues the lethal effect of cell wall biosynthesis mutations in Bacillus subtilis.</title>
        <authorList>
            <person name="Kepplinger B."/>
            <person name="Wen X."/>
            <person name="Tyler A.R."/>
            <person name="Kim B.Y."/>
            <person name="Brown J."/>
            <person name="Banks P."/>
            <person name="Dashti Y."/>
            <person name="Mackenzie E.S."/>
            <person name="Wills C."/>
            <person name="Kawai Y."/>
            <person name="Waldron K.J."/>
            <person name="Allenby N.E.E."/>
            <person name="Wu L.J."/>
            <person name="Hall M.J."/>
            <person name="Errington J."/>
        </authorList>
    </citation>
    <scope>NUCLEOTIDE SEQUENCE</scope>
    <source>
        <strain evidence="1">MDA8-470</strain>
    </source>
</reference>
<accession>A0ABY6PVN3</accession>
<dbReference type="InterPro" id="IPR043131">
    <property type="entry name" value="BCAT-like_N"/>
</dbReference>